<comment type="subunit">
    <text evidence="3 15">Tetramer of two alpha and two beta subunits.</text>
</comment>
<dbReference type="SMART" id="SM00874">
    <property type="entry name" value="B5"/>
    <property type="match status" value="1"/>
</dbReference>
<dbReference type="PANTHER" id="PTHR10947:SF0">
    <property type="entry name" value="PHENYLALANINE--TRNA LIGASE BETA SUBUNIT"/>
    <property type="match status" value="1"/>
</dbReference>
<evidence type="ECO:0000256" key="15">
    <source>
        <dbReference type="HAMAP-Rule" id="MF_00283"/>
    </source>
</evidence>
<dbReference type="EMBL" id="KX897545">
    <property type="protein sequence ID" value="APP87939.1"/>
    <property type="molecule type" value="Genomic_DNA"/>
</dbReference>
<dbReference type="Gene3D" id="3.30.70.380">
    <property type="entry name" value="Ferrodoxin-fold anticodon-binding domain"/>
    <property type="match status" value="1"/>
</dbReference>
<dbReference type="Gene3D" id="3.50.40.10">
    <property type="entry name" value="Phenylalanyl-trna Synthetase, Chain B, domain 3"/>
    <property type="match status" value="1"/>
</dbReference>
<dbReference type="PROSITE" id="PS51447">
    <property type="entry name" value="FDX_ACB"/>
    <property type="match status" value="1"/>
</dbReference>
<feature type="domain" description="TRNA-binding" evidence="17">
    <location>
        <begin position="44"/>
        <end position="159"/>
    </location>
</feature>
<evidence type="ECO:0000256" key="7">
    <source>
        <dbReference type="ARBA" id="ARBA00022723"/>
    </source>
</evidence>
<evidence type="ECO:0000256" key="6">
    <source>
        <dbReference type="ARBA" id="ARBA00022598"/>
    </source>
</evidence>
<dbReference type="PANTHER" id="PTHR10947">
    <property type="entry name" value="PHENYLALANYL-TRNA SYNTHETASE BETA CHAIN AND LEUCINE-RICH REPEAT-CONTAINING PROTEIN 47"/>
    <property type="match status" value="1"/>
</dbReference>
<keyword evidence="13 15" id="KW-0030">Aminoacyl-tRNA synthetase</keyword>
<dbReference type="Gene3D" id="3.30.56.10">
    <property type="match status" value="2"/>
</dbReference>
<sequence length="830" mass="91974">MLKVSMRVSLQWLKELVDCDQSVPDISQQLSLAGFEVDAIEDLTTLTQNIVVGFVLQQRPHPAVDKLNICWVDIGQDIPIQIVCGAPNIKEGIHVPVAKIGAKLPGVESTVVSSQLRGILSNGMICSLKELGRRFESTHGVAILEELINPIPTPGTPIGLALGMDDIILELAITANRPDSLSIVGIARELAALTGSELRLPIKTSLNKIQNLQSTQEVKEMINRGGIYTITEIKELKVSDSPSWMQRRLESAGIQPVNNITDILNYVMIEQGQPMFAFDKDILESISENDLRPSSLGLRRALKGESFSHSDQKETIQLSSDCLVVIYAGQPIALAGVTESALTMVTNTTSSIWLEAAVYAPQDIRVNSRQAGLRTDSSSRFEKGVIPDLTLEAVGRAVRLLEEFAGGVTGYTWSSQYIPLSETPIFLRNSSLQRLLGPVHFKENGTIACLSKECIDKILLALDCQFEKMNDGWNVAIPPTRQLDLQREIDLIEEIARLIGFDNFTSHLPDPIGPGGLSSHQQVERKIRSLLINAGLQEMVSLSLVASNNSDETINSQERIPLANPLLAETSHLRESLWPEHIKAARRNLQASQPGYWAFEIGHVFRLADDKSIPEQLEILSGIISGEQRPRTWNKDGRMSNLGFYEAFSIIKYIFESLKITIIALPISKHPLLHPGRGAEILIDQYPIGWFGQIHPQLADQNNLPESSYLFEVRLEEVLSVAVEETKLRPFFKAFSTAPASDRDLSMIVPSNLPSGDLLQAILQAKIPLLENAQLIDRFDSEQMGEGKCSLTFRLRYRGTRETLTDKEVNIAHQALTLDLLKQFPIVLRV</sequence>
<comment type="catalytic activity">
    <reaction evidence="14 15">
        <text>tRNA(Phe) + L-phenylalanine + ATP = L-phenylalanyl-tRNA(Phe) + AMP + diphosphate + H(+)</text>
        <dbReference type="Rhea" id="RHEA:19413"/>
        <dbReference type="Rhea" id="RHEA-COMP:9668"/>
        <dbReference type="Rhea" id="RHEA-COMP:9699"/>
        <dbReference type="ChEBI" id="CHEBI:15378"/>
        <dbReference type="ChEBI" id="CHEBI:30616"/>
        <dbReference type="ChEBI" id="CHEBI:33019"/>
        <dbReference type="ChEBI" id="CHEBI:58095"/>
        <dbReference type="ChEBI" id="CHEBI:78442"/>
        <dbReference type="ChEBI" id="CHEBI:78531"/>
        <dbReference type="ChEBI" id="CHEBI:456215"/>
        <dbReference type="EC" id="6.1.1.20"/>
    </reaction>
</comment>
<proteinExistence type="inferred from homology"/>
<gene>
    <name evidence="15 20" type="primary">pheT</name>
    <name evidence="20" type="ORF">PCKR_141</name>
</gene>
<evidence type="ECO:0000256" key="8">
    <source>
        <dbReference type="ARBA" id="ARBA00022741"/>
    </source>
</evidence>
<accession>A0A1L5YB57</accession>
<dbReference type="Pfam" id="PF01588">
    <property type="entry name" value="tRNA_bind"/>
    <property type="match status" value="1"/>
</dbReference>
<protein>
    <recommendedName>
        <fullName evidence="15">Phenylalanine--tRNA ligase beta subunit</fullName>
        <ecNumber evidence="15">6.1.1.20</ecNumber>
    </recommendedName>
    <alternativeName>
        <fullName evidence="15">Phenylalanyl-tRNA synthetase beta subunit</fullName>
        <shortName evidence="15">PheRS</shortName>
    </alternativeName>
</protein>
<evidence type="ECO:0000259" key="19">
    <source>
        <dbReference type="PROSITE" id="PS51483"/>
    </source>
</evidence>
<feature type="binding site" evidence="15">
    <location>
        <position position="490"/>
    </location>
    <ligand>
        <name>Mg(2+)</name>
        <dbReference type="ChEBI" id="CHEBI:18420"/>
        <note>shared with alpha subunit</note>
    </ligand>
</feature>
<dbReference type="CDD" id="cd00769">
    <property type="entry name" value="PheRS_beta_core"/>
    <property type="match status" value="1"/>
</dbReference>
<keyword evidence="7 15" id="KW-0479">Metal-binding</keyword>
<comment type="similarity">
    <text evidence="2 15">Belongs to the phenylalanyl-tRNA synthetase beta subunit family. Type 1 subfamily.</text>
</comment>
<dbReference type="SUPFAM" id="SSF54991">
    <property type="entry name" value="Anticodon-binding domain of PheRS"/>
    <property type="match status" value="1"/>
</dbReference>
<evidence type="ECO:0000256" key="3">
    <source>
        <dbReference type="ARBA" id="ARBA00011209"/>
    </source>
</evidence>
<feature type="binding site" evidence="15">
    <location>
        <position position="494"/>
    </location>
    <ligand>
        <name>Mg(2+)</name>
        <dbReference type="ChEBI" id="CHEBI:18420"/>
        <note>shared with alpha subunit</note>
    </ligand>
</feature>
<keyword evidence="8 15" id="KW-0547">Nucleotide-binding</keyword>
<dbReference type="SUPFAM" id="SSF50249">
    <property type="entry name" value="Nucleic acid-binding proteins"/>
    <property type="match status" value="1"/>
</dbReference>
<evidence type="ECO:0000256" key="10">
    <source>
        <dbReference type="ARBA" id="ARBA00022842"/>
    </source>
</evidence>
<dbReference type="AlphaFoldDB" id="A0A1L5YB57"/>
<evidence type="ECO:0000259" key="18">
    <source>
        <dbReference type="PROSITE" id="PS51447"/>
    </source>
</evidence>
<comment type="cofactor">
    <cofactor evidence="15">
        <name>Mg(2+)</name>
        <dbReference type="ChEBI" id="CHEBI:18420"/>
    </cofactor>
    <text evidence="15">Binds 2 magnesium ions per tetramer.</text>
</comment>
<dbReference type="HAMAP" id="MF_00283">
    <property type="entry name" value="Phe_tRNA_synth_beta1"/>
    <property type="match status" value="1"/>
</dbReference>
<dbReference type="Pfam" id="PF03147">
    <property type="entry name" value="FDX-ACB"/>
    <property type="match status" value="1"/>
</dbReference>
<dbReference type="PROSITE" id="PS50886">
    <property type="entry name" value="TRBD"/>
    <property type="match status" value="1"/>
</dbReference>
<dbReference type="InterPro" id="IPR005147">
    <property type="entry name" value="tRNA_synthase_B5-dom"/>
</dbReference>
<feature type="domain" description="B5" evidence="19">
    <location>
        <begin position="420"/>
        <end position="506"/>
    </location>
</feature>
<dbReference type="InterPro" id="IPR020825">
    <property type="entry name" value="Phe-tRNA_synthase-like_B3/B4"/>
</dbReference>
<keyword evidence="9 15" id="KW-0067">ATP-binding</keyword>
<keyword evidence="6 15" id="KW-0436">Ligase</keyword>
<feature type="binding site" evidence="15">
    <location>
        <position position="493"/>
    </location>
    <ligand>
        <name>Mg(2+)</name>
        <dbReference type="ChEBI" id="CHEBI:18420"/>
        <note>shared with alpha subunit</note>
    </ligand>
</feature>
<dbReference type="GO" id="GO:0009328">
    <property type="term" value="C:phenylalanine-tRNA ligase complex"/>
    <property type="evidence" value="ECO:0007669"/>
    <property type="project" value="TreeGrafter"/>
</dbReference>
<feature type="binding site" evidence="15">
    <location>
        <position position="484"/>
    </location>
    <ligand>
        <name>Mg(2+)</name>
        <dbReference type="ChEBI" id="CHEBI:18420"/>
        <note>shared with alpha subunit</note>
    </ligand>
</feature>
<dbReference type="Gene3D" id="3.30.930.10">
    <property type="entry name" value="Bira Bifunctional Protein, Domain 2"/>
    <property type="match status" value="1"/>
</dbReference>
<keyword evidence="5 16" id="KW-0820">tRNA-binding</keyword>
<dbReference type="GO" id="GO:0005524">
    <property type="term" value="F:ATP binding"/>
    <property type="evidence" value="ECO:0007669"/>
    <property type="project" value="UniProtKB-UniRule"/>
</dbReference>
<dbReference type="InterPro" id="IPR005146">
    <property type="entry name" value="B3/B4_tRNA-bd"/>
</dbReference>
<evidence type="ECO:0000256" key="11">
    <source>
        <dbReference type="ARBA" id="ARBA00022884"/>
    </source>
</evidence>
<dbReference type="EC" id="6.1.1.20" evidence="15"/>
<dbReference type="GO" id="GO:0004826">
    <property type="term" value="F:phenylalanine-tRNA ligase activity"/>
    <property type="evidence" value="ECO:0007669"/>
    <property type="project" value="UniProtKB-UniRule"/>
</dbReference>
<keyword evidence="4" id="KW-0963">Cytoplasm</keyword>
<dbReference type="InterPro" id="IPR004532">
    <property type="entry name" value="Phe-tRNA-ligase_IIc_bsu_bact"/>
</dbReference>
<evidence type="ECO:0000256" key="2">
    <source>
        <dbReference type="ARBA" id="ARBA00008653"/>
    </source>
</evidence>
<dbReference type="CDD" id="cd02796">
    <property type="entry name" value="tRNA_bind_bactPheRS"/>
    <property type="match status" value="1"/>
</dbReference>
<evidence type="ECO:0000256" key="5">
    <source>
        <dbReference type="ARBA" id="ARBA00022555"/>
    </source>
</evidence>
<organism evidence="20">
    <name type="scientific">Paulinella micropora</name>
    <dbReference type="NCBI Taxonomy" id="1928728"/>
    <lineage>
        <taxon>Eukaryota</taxon>
        <taxon>Sar</taxon>
        <taxon>Rhizaria</taxon>
        <taxon>Cercozoa</taxon>
        <taxon>Imbricatea</taxon>
        <taxon>Silicofilosea</taxon>
        <taxon>Euglyphida</taxon>
        <taxon>Paulinellidae</taxon>
        <taxon>Paulinella</taxon>
    </lineage>
</organism>
<dbReference type="InterPro" id="IPR045864">
    <property type="entry name" value="aa-tRNA-synth_II/BPL/LPL"/>
</dbReference>
<dbReference type="InterPro" id="IPR012340">
    <property type="entry name" value="NA-bd_OB-fold"/>
</dbReference>
<dbReference type="InterPro" id="IPR002547">
    <property type="entry name" value="tRNA-bd_dom"/>
</dbReference>
<name>A0A1L5YB57_9EUKA</name>
<evidence type="ECO:0000256" key="14">
    <source>
        <dbReference type="ARBA" id="ARBA00049255"/>
    </source>
</evidence>
<dbReference type="SMART" id="SM00896">
    <property type="entry name" value="FDX-ACB"/>
    <property type="match status" value="1"/>
</dbReference>
<dbReference type="InterPro" id="IPR005121">
    <property type="entry name" value="Fdx_antiC-bd"/>
</dbReference>
<dbReference type="Gene3D" id="2.40.50.140">
    <property type="entry name" value="Nucleic acid-binding proteins"/>
    <property type="match status" value="1"/>
</dbReference>
<feature type="domain" description="FDX-ACB" evidence="18">
    <location>
        <begin position="736"/>
        <end position="829"/>
    </location>
</feature>
<dbReference type="InterPro" id="IPR009061">
    <property type="entry name" value="DNA-bd_dom_put_sf"/>
</dbReference>
<dbReference type="SMART" id="SM00873">
    <property type="entry name" value="B3_4"/>
    <property type="match status" value="1"/>
</dbReference>
<dbReference type="PROSITE" id="PS51483">
    <property type="entry name" value="B5"/>
    <property type="match status" value="1"/>
</dbReference>
<dbReference type="InterPro" id="IPR041616">
    <property type="entry name" value="PheRS_beta_core"/>
</dbReference>
<comment type="subcellular location">
    <subcellularLocation>
        <location evidence="1">Cytoplasm</location>
    </subcellularLocation>
</comment>
<dbReference type="SUPFAM" id="SSF46955">
    <property type="entry name" value="Putative DNA-binding domain"/>
    <property type="match status" value="1"/>
</dbReference>
<dbReference type="SUPFAM" id="SSF55681">
    <property type="entry name" value="Class II aaRS and biotin synthetases"/>
    <property type="match status" value="1"/>
</dbReference>
<evidence type="ECO:0000256" key="12">
    <source>
        <dbReference type="ARBA" id="ARBA00022917"/>
    </source>
</evidence>
<dbReference type="Pfam" id="PF03483">
    <property type="entry name" value="B3_4"/>
    <property type="match status" value="1"/>
</dbReference>
<geneLocation type="plastid" evidence="20"/>
<evidence type="ECO:0000256" key="4">
    <source>
        <dbReference type="ARBA" id="ARBA00022490"/>
    </source>
</evidence>
<evidence type="ECO:0000313" key="20">
    <source>
        <dbReference type="EMBL" id="APP87939.1"/>
    </source>
</evidence>
<dbReference type="Pfam" id="PF17759">
    <property type="entry name" value="tRNA_synthFbeta"/>
    <property type="match status" value="1"/>
</dbReference>
<dbReference type="InterPro" id="IPR033714">
    <property type="entry name" value="tRNA_bind_bactPheRS"/>
</dbReference>
<dbReference type="InterPro" id="IPR036690">
    <property type="entry name" value="Fdx_antiC-bd_sf"/>
</dbReference>
<evidence type="ECO:0000256" key="16">
    <source>
        <dbReference type="PROSITE-ProRule" id="PRU00209"/>
    </source>
</evidence>
<keyword evidence="12 15" id="KW-0648">Protein biosynthesis</keyword>
<keyword evidence="20" id="KW-0934">Plastid</keyword>
<dbReference type="GO" id="GO:0006432">
    <property type="term" value="P:phenylalanyl-tRNA aminoacylation"/>
    <property type="evidence" value="ECO:0007669"/>
    <property type="project" value="UniProtKB-UniRule"/>
</dbReference>
<dbReference type="InterPro" id="IPR045060">
    <property type="entry name" value="Phe-tRNA-ligase_IIc_bsu"/>
</dbReference>
<evidence type="ECO:0000256" key="13">
    <source>
        <dbReference type="ARBA" id="ARBA00023146"/>
    </source>
</evidence>
<dbReference type="GO" id="GO:0000049">
    <property type="term" value="F:tRNA binding"/>
    <property type="evidence" value="ECO:0007669"/>
    <property type="project" value="UniProtKB-UniRule"/>
</dbReference>
<evidence type="ECO:0000259" key="17">
    <source>
        <dbReference type="PROSITE" id="PS50886"/>
    </source>
</evidence>
<dbReference type="GO" id="GO:0000287">
    <property type="term" value="F:magnesium ion binding"/>
    <property type="evidence" value="ECO:0007669"/>
    <property type="project" value="UniProtKB-UniRule"/>
</dbReference>
<keyword evidence="10 15" id="KW-0460">Magnesium</keyword>
<dbReference type="NCBIfam" id="TIGR00472">
    <property type="entry name" value="pheT_bact"/>
    <property type="match status" value="1"/>
</dbReference>
<evidence type="ECO:0000256" key="1">
    <source>
        <dbReference type="ARBA" id="ARBA00004496"/>
    </source>
</evidence>
<evidence type="ECO:0000256" key="9">
    <source>
        <dbReference type="ARBA" id="ARBA00022840"/>
    </source>
</evidence>
<keyword evidence="11 16" id="KW-0694">RNA-binding</keyword>
<dbReference type="Pfam" id="PF03484">
    <property type="entry name" value="B5"/>
    <property type="match status" value="1"/>
</dbReference>
<reference evidence="20" key="1">
    <citation type="journal article" date="2017" name="Protist">
        <title>Diversity of the Photosynthetic Paulinella Species, with the Description of Paulinella micropora sp. nov. and the Chromatophore Genome Sequence for strain KR01.</title>
        <authorList>
            <person name="Lhee D."/>
            <person name="Yang E.C."/>
            <person name="Kim J.I."/>
            <person name="Nakayama T."/>
            <person name="Zuccarello G."/>
            <person name="Andersen R.A."/>
            <person name="Yoon H.S."/>
        </authorList>
    </citation>
    <scope>NUCLEOTIDE SEQUENCE</scope>
    <source>
        <strain evidence="20">KR01</strain>
    </source>
</reference>
<dbReference type="SUPFAM" id="SSF56037">
    <property type="entry name" value="PheT/TilS domain"/>
    <property type="match status" value="1"/>
</dbReference>